<dbReference type="InterPro" id="IPR011021">
    <property type="entry name" value="Arrestin-like_N"/>
</dbReference>
<dbReference type="PANTHER" id="PTHR11188">
    <property type="entry name" value="ARRESTIN DOMAIN CONTAINING PROTEIN"/>
    <property type="match status" value="1"/>
</dbReference>
<reference evidence="3" key="1">
    <citation type="submission" date="2020-05" db="UniProtKB">
        <authorList>
            <consortium name="EnsemblMetazoa"/>
        </authorList>
    </citation>
    <scope>IDENTIFICATION</scope>
    <source>
        <strain evidence="3">Jacobina</strain>
    </source>
</reference>
<comment type="similarity">
    <text evidence="1">Belongs to the arrestin family.</text>
</comment>
<dbReference type="Gene3D" id="2.60.40.640">
    <property type="match status" value="2"/>
</dbReference>
<feature type="domain" description="Arrestin-like N-terminal" evidence="2">
    <location>
        <begin position="4"/>
        <end position="126"/>
    </location>
</feature>
<evidence type="ECO:0000313" key="4">
    <source>
        <dbReference type="Proteomes" id="UP000092461"/>
    </source>
</evidence>
<proteinExistence type="inferred from homology"/>
<dbReference type="SUPFAM" id="SSF81296">
    <property type="entry name" value="E set domains"/>
    <property type="match status" value="1"/>
</dbReference>
<keyword evidence="4" id="KW-1185">Reference proteome</keyword>
<dbReference type="Pfam" id="PF00339">
    <property type="entry name" value="Arrestin_N"/>
    <property type="match status" value="1"/>
</dbReference>
<dbReference type="VEuPathDB" id="VectorBase:LLONM1_010108"/>
<dbReference type="InterPro" id="IPR014756">
    <property type="entry name" value="Ig_E-set"/>
</dbReference>
<evidence type="ECO:0000313" key="3">
    <source>
        <dbReference type="EnsemblMetazoa" id="LLOJ009046-PA"/>
    </source>
</evidence>
<accession>A0A1B0GKR5</accession>
<dbReference type="InterPro" id="IPR050357">
    <property type="entry name" value="Arrestin_domain-protein"/>
</dbReference>
<sequence length="375" mass="42729">MQIKVDVDSPEGMYFAGDKISGVVSINVDIPETLKVITVSLRGVAKIAFREGIMVPFFLASNNVYYDQQTVISREIIVFANASMCQIMEKGSYTFSFSFLLPNSMVTSFSASHGHVTYHIEAVVRKRFFTQRIRRELRIYQFNEDTPQLSYRPLSVEKVILPRISCFFPLFFTRHDARARCQIHIPRISFYAGEVIQVNISLPDYQATNTKSATMISELLQEFSFQGGLYNQRIVEPRKAIVSEKTQGINANHQLVVPICPRTGPLYRRARVNYYLSVRVVMMCRNYELILPVTISGPLNDMSRKWKSHYSHSSVGEFTTSIDALNIPEAVPEVDEESDEVAMMLEIEETPDIFATAIMDSTHLDNLEAKEEDSE</sequence>
<dbReference type="VEuPathDB" id="VectorBase:LLOJ009046"/>
<dbReference type="EnsemblMetazoa" id="LLOJ009046-RA">
    <property type="protein sequence ID" value="LLOJ009046-PA"/>
    <property type="gene ID" value="LLOJ009046"/>
</dbReference>
<evidence type="ECO:0000259" key="2">
    <source>
        <dbReference type="Pfam" id="PF00339"/>
    </source>
</evidence>
<dbReference type="PANTHER" id="PTHR11188:SF17">
    <property type="entry name" value="FI21816P1"/>
    <property type="match status" value="1"/>
</dbReference>
<dbReference type="GO" id="GO:0005737">
    <property type="term" value="C:cytoplasm"/>
    <property type="evidence" value="ECO:0007669"/>
    <property type="project" value="TreeGrafter"/>
</dbReference>
<dbReference type="GO" id="GO:0015031">
    <property type="term" value="P:protein transport"/>
    <property type="evidence" value="ECO:0007669"/>
    <property type="project" value="TreeGrafter"/>
</dbReference>
<dbReference type="AlphaFoldDB" id="A0A1B0GKR5"/>
<organism evidence="3 4">
    <name type="scientific">Lutzomyia longipalpis</name>
    <name type="common">Sand fly</name>
    <dbReference type="NCBI Taxonomy" id="7200"/>
    <lineage>
        <taxon>Eukaryota</taxon>
        <taxon>Metazoa</taxon>
        <taxon>Ecdysozoa</taxon>
        <taxon>Arthropoda</taxon>
        <taxon>Hexapoda</taxon>
        <taxon>Insecta</taxon>
        <taxon>Pterygota</taxon>
        <taxon>Neoptera</taxon>
        <taxon>Endopterygota</taxon>
        <taxon>Diptera</taxon>
        <taxon>Nematocera</taxon>
        <taxon>Psychodoidea</taxon>
        <taxon>Psychodidae</taxon>
        <taxon>Lutzomyia</taxon>
        <taxon>Lutzomyia</taxon>
    </lineage>
</organism>
<evidence type="ECO:0000256" key="1">
    <source>
        <dbReference type="ARBA" id="ARBA00005298"/>
    </source>
</evidence>
<dbReference type="EMBL" id="AJWK01030950">
    <property type="status" value="NOT_ANNOTATED_CDS"/>
    <property type="molecule type" value="Genomic_DNA"/>
</dbReference>
<protein>
    <recommendedName>
        <fullName evidence="2">Arrestin-like N-terminal domain-containing protein</fullName>
    </recommendedName>
</protein>
<dbReference type="InterPro" id="IPR014752">
    <property type="entry name" value="Arrestin-like_C"/>
</dbReference>
<dbReference type="Proteomes" id="UP000092461">
    <property type="component" value="Unassembled WGS sequence"/>
</dbReference>
<name>A0A1B0GKR5_LUTLO</name>